<reference evidence="3" key="3">
    <citation type="submission" date="2025-09" db="UniProtKB">
        <authorList>
            <consortium name="Ensembl"/>
        </authorList>
    </citation>
    <scope>IDENTIFICATION</scope>
</reference>
<evidence type="ECO:0000313" key="4">
    <source>
        <dbReference type="Proteomes" id="UP000694580"/>
    </source>
</evidence>
<dbReference type="Proteomes" id="UP000694580">
    <property type="component" value="Chromosome 3"/>
</dbReference>
<dbReference type="Pfam" id="PF13918">
    <property type="entry name" value="PLDc_3"/>
    <property type="match status" value="1"/>
</dbReference>
<reference evidence="3" key="2">
    <citation type="submission" date="2025-08" db="UniProtKB">
        <authorList>
            <consortium name="Ensembl"/>
        </authorList>
    </citation>
    <scope>IDENTIFICATION</scope>
</reference>
<keyword evidence="4" id="KW-1185">Reference proteome</keyword>
<evidence type="ECO:0000256" key="1">
    <source>
        <dbReference type="SAM" id="Phobius"/>
    </source>
</evidence>
<dbReference type="PANTHER" id="PTHR10185">
    <property type="entry name" value="PHOSPHOLIPASE D - RELATED"/>
    <property type="match status" value="1"/>
</dbReference>
<dbReference type="InterPro" id="IPR050874">
    <property type="entry name" value="Diverse_PLD-related"/>
</dbReference>
<sequence>MAGQATQESILKSQQKCIAIFALLCCFAVLLALMFSAVDVWVEEEDGITEENCNKNCRIVLVENIPEGFSFSSNATTHLPLTVALNGLLDLAKWSVEIVSSQWDLTSLEQQTDYFSANESSPDLFCAKDRTRDIDAIQRVILEAKKFIYVSVTNYLPLVWKTSNGQQLTRYWSIIDEALREALVLRRVRVYLLISLWKKTHPLTYNFVTSLKSLCLGLENCSLDVKFFSGPEENYRSNRKKREVNNNKYIVTDNSLYIGNLDWVGNEFTFNAGNGLVIKSAEGKLEGRPTILDQVKAAFERDWFSHDAKRLQDLILSGRTAGNPGLHPVKSEIRSKDRKVMRSMSL</sequence>
<protein>
    <recommendedName>
        <fullName evidence="2">PLD-like domain-containing protein</fullName>
    </recommendedName>
</protein>
<accession>A0AAY4EV63</accession>
<keyword evidence="1" id="KW-0812">Transmembrane</keyword>
<keyword evidence="1" id="KW-0472">Membrane</keyword>
<keyword evidence="1" id="KW-1133">Transmembrane helix</keyword>
<evidence type="ECO:0000259" key="2">
    <source>
        <dbReference type="Pfam" id="PF13918"/>
    </source>
</evidence>
<dbReference type="SUPFAM" id="SSF56024">
    <property type="entry name" value="Phospholipase D/nuclease"/>
    <property type="match status" value="1"/>
</dbReference>
<feature type="transmembrane region" description="Helical" evidence="1">
    <location>
        <begin position="20"/>
        <end position="42"/>
    </location>
</feature>
<evidence type="ECO:0000313" key="3">
    <source>
        <dbReference type="Ensembl" id="ENSDCDP00010061595.1"/>
    </source>
</evidence>
<reference evidence="3 4" key="1">
    <citation type="submission" date="2020-06" db="EMBL/GenBank/DDBJ databases">
        <authorList>
            <consortium name="Wellcome Sanger Institute Data Sharing"/>
        </authorList>
    </citation>
    <scope>NUCLEOTIDE SEQUENCE [LARGE SCALE GENOMIC DNA]</scope>
</reference>
<dbReference type="Ensembl" id="ENSDCDT00010072365.1">
    <property type="protein sequence ID" value="ENSDCDP00010061595.1"/>
    <property type="gene ID" value="ENSDCDG00010033961.1"/>
</dbReference>
<name>A0AAY4EV63_9TELE</name>
<gene>
    <name evidence="3" type="primary">pld5</name>
</gene>
<dbReference type="Gene3D" id="3.30.870.10">
    <property type="entry name" value="Endonuclease Chain A"/>
    <property type="match status" value="1"/>
</dbReference>
<dbReference type="GeneTree" id="ENSGT00950000183059"/>
<organism evidence="3 4">
    <name type="scientific">Denticeps clupeoides</name>
    <name type="common">denticle herring</name>
    <dbReference type="NCBI Taxonomy" id="299321"/>
    <lineage>
        <taxon>Eukaryota</taxon>
        <taxon>Metazoa</taxon>
        <taxon>Chordata</taxon>
        <taxon>Craniata</taxon>
        <taxon>Vertebrata</taxon>
        <taxon>Euteleostomi</taxon>
        <taxon>Actinopterygii</taxon>
        <taxon>Neopterygii</taxon>
        <taxon>Teleostei</taxon>
        <taxon>Clupei</taxon>
        <taxon>Clupeiformes</taxon>
        <taxon>Denticipitoidei</taxon>
        <taxon>Denticipitidae</taxon>
        <taxon>Denticeps</taxon>
    </lineage>
</organism>
<dbReference type="InterPro" id="IPR032803">
    <property type="entry name" value="PLDc_3"/>
</dbReference>
<dbReference type="PANTHER" id="PTHR10185:SF9">
    <property type="entry name" value="INACTIVE PHOSPHOLIPASE D5"/>
    <property type="match status" value="1"/>
</dbReference>
<proteinExistence type="predicted"/>
<feature type="domain" description="PLD-like" evidence="2">
    <location>
        <begin position="120"/>
        <end position="230"/>
    </location>
</feature>
<dbReference type="AlphaFoldDB" id="A0AAY4EV63"/>